<sequence>MTPKTQLSVSLNLGAEVGLDVLAKAVEDLNTVCQFGASLQDGVSRSTALREVLREPGRWLSNYPELFDPYLSRSGYVAAALLGGAGGGTSRAVERAVASYLREFDLETDSDVFVAGLRYENPLTGELIVAAGGVIETLLLILGNWASVRRTYAARGRSAIAQARIDEARAADYEDQVRSRREVRAIVVGEIASGQYSLRPDQIDSLLDDTVASAMNRLGSADVDVQRPIAEEDDLVDGQ</sequence>
<accession>A0ABU2JFE7</accession>
<protein>
    <submittedName>
        <fullName evidence="1">Uncharacterized protein</fullName>
    </submittedName>
</protein>
<dbReference type="Proteomes" id="UP001183176">
    <property type="component" value="Unassembled WGS sequence"/>
</dbReference>
<proteinExistence type="predicted"/>
<organism evidence="1 2">
    <name type="scientific">Jatrophihabitans lederbergiae</name>
    <dbReference type="NCBI Taxonomy" id="3075547"/>
    <lineage>
        <taxon>Bacteria</taxon>
        <taxon>Bacillati</taxon>
        <taxon>Actinomycetota</taxon>
        <taxon>Actinomycetes</taxon>
        <taxon>Jatrophihabitantales</taxon>
        <taxon>Jatrophihabitantaceae</taxon>
        <taxon>Jatrophihabitans</taxon>
    </lineage>
</organism>
<name>A0ABU2JFE7_9ACTN</name>
<evidence type="ECO:0000313" key="2">
    <source>
        <dbReference type="Proteomes" id="UP001183176"/>
    </source>
</evidence>
<dbReference type="EMBL" id="JAVREH010000038">
    <property type="protein sequence ID" value="MDT0263409.1"/>
    <property type="molecule type" value="Genomic_DNA"/>
</dbReference>
<evidence type="ECO:0000313" key="1">
    <source>
        <dbReference type="EMBL" id="MDT0263409.1"/>
    </source>
</evidence>
<dbReference type="RefSeq" id="WP_311424555.1">
    <property type="nucleotide sequence ID" value="NZ_JAVREH010000038.1"/>
</dbReference>
<keyword evidence="2" id="KW-1185">Reference proteome</keyword>
<gene>
    <name evidence="1" type="ORF">RM423_18665</name>
</gene>
<comment type="caution">
    <text evidence="1">The sequence shown here is derived from an EMBL/GenBank/DDBJ whole genome shotgun (WGS) entry which is preliminary data.</text>
</comment>
<reference evidence="2" key="1">
    <citation type="submission" date="2023-07" db="EMBL/GenBank/DDBJ databases">
        <title>30 novel species of actinomycetes from the DSMZ collection.</title>
        <authorList>
            <person name="Nouioui I."/>
        </authorList>
    </citation>
    <scope>NUCLEOTIDE SEQUENCE [LARGE SCALE GENOMIC DNA]</scope>
    <source>
        <strain evidence="2">DSM 44399</strain>
    </source>
</reference>